<reference evidence="1 2" key="1">
    <citation type="submission" date="2014-10" db="EMBL/GenBank/DDBJ databases">
        <title>Draft genome sequence of Actinoplanes utahensis NRRL 12052.</title>
        <authorList>
            <person name="Velasco-Bucheli B."/>
            <person name="del Cerro C."/>
            <person name="Hormigo D."/>
            <person name="Garcia J.L."/>
            <person name="Acebal C."/>
            <person name="Arroyo M."/>
            <person name="de la Mata I."/>
        </authorList>
    </citation>
    <scope>NUCLEOTIDE SEQUENCE [LARGE SCALE GENOMIC DNA]</scope>
    <source>
        <strain evidence="1 2">NRRL 12052</strain>
    </source>
</reference>
<gene>
    <name evidence="1" type="ORF">MB27_42340</name>
</gene>
<accession>A0A0A6U7P5</accession>
<organism evidence="1 2">
    <name type="scientific">Actinoplanes utahensis</name>
    <dbReference type="NCBI Taxonomy" id="1869"/>
    <lineage>
        <taxon>Bacteria</taxon>
        <taxon>Bacillati</taxon>
        <taxon>Actinomycetota</taxon>
        <taxon>Actinomycetes</taxon>
        <taxon>Micromonosporales</taxon>
        <taxon>Micromonosporaceae</taxon>
        <taxon>Actinoplanes</taxon>
    </lineage>
</organism>
<dbReference type="STRING" id="1869.MB27_42340"/>
<keyword evidence="2" id="KW-1185">Reference proteome</keyword>
<dbReference type="EMBL" id="JRTT01000140">
    <property type="protein sequence ID" value="KHD72085.1"/>
    <property type="molecule type" value="Genomic_DNA"/>
</dbReference>
<dbReference type="InterPro" id="IPR039498">
    <property type="entry name" value="NTP_transf_5"/>
</dbReference>
<protein>
    <recommendedName>
        <fullName evidence="3">Nucleotidyltransferase family protein</fullName>
    </recommendedName>
</protein>
<dbReference type="AlphaFoldDB" id="A0A0A6U7P5"/>
<dbReference type="Proteomes" id="UP000054537">
    <property type="component" value="Unassembled WGS sequence"/>
</dbReference>
<dbReference type="eggNOG" id="ENOG50320VY">
    <property type="taxonomic scope" value="Bacteria"/>
</dbReference>
<sequence>MPAEQRVIAGICTTAEDTVRAWGDLPAGFLDVDWAEVSLLATQHRVEGLLHESLELAGCADQVPVSVLAALRRRADLAETRYRACYAALVDVARRAPDLVAEMVFFKGADLASRYGSPAHRMIRDFDLIVPAARVADVRKVFESLDFWEKPGQHGPMFVSSPEHPQIGAEYVAFDVHLDTPADDDTTEPGHGDRWLGAAVPAALGEVACRRLSLEYALLELLADTGKHALSWIQVCLDSDVRLIRALDAELLCGAGEIDTELLAGMAARSGLDGHLAVGLAVHRAVRGELPPALSSLGGHADAGADVADMVALPDGRLLRWAIPLRDRALRSDRAVRALAMMPPQARHRGHWFDWRRGLLAGAENVAELTRRARDRLGPRPAGTLPPHVV</sequence>
<evidence type="ECO:0000313" key="1">
    <source>
        <dbReference type="EMBL" id="KHD72085.1"/>
    </source>
</evidence>
<evidence type="ECO:0008006" key="3">
    <source>
        <dbReference type="Google" id="ProtNLM"/>
    </source>
</evidence>
<name>A0A0A6U7P5_ACTUT</name>
<proteinExistence type="predicted"/>
<dbReference type="Pfam" id="PF14907">
    <property type="entry name" value="NTP_transf_5"/>
    <property type="match status" value="1"/>
</dbReference>
<evidence type="ECO:0000313" key="2">
    <source>
        <dbReference type="Proteomes" id="UP000054537"/>
    </source>
</evidence>
<comment type="caution">
    <text evidence="1">The sequence shown here is derived from an EMBL/GenBank/DDBJ whole genome shotgun (WGS) entry which is preliminary data.</text>
</comment>